<organism evidence="2">
    <name type="scientific">Blastocystis hominis</name>
    <dbReference type="NCBI Taxonomy" id="12968"/>
    <lineage>
        <taxon>Eukaryota</taxon>
        <taxon>Sar</taxon>
        <taxon>Stramenopiles</taxon>
        <taxon>Bigyra</taxon>
        <taxon>Opalozoa</taxon>
        <taxon>Opalinata</taxon>
        <taxon>Blastocystidae</taxon>
        <taxon>Blastocystis</taxon>
    </lineage>
</organism>
<feature type="signal peptide" evidence="1">
    <location>
        <begin position="1"/>
        <end position="29"/>
    </location>
</feature>
<feature type="chain" id="PRO_5003117605" evidence="1">
    <location>
        <begin position="30"/>
        <end position="119"/>
    </location>
</feature>
<dbReference type="Proteomes" id="UP000008312">
    <property type="component" value="Unassembled WGS sequence"/>
</dbReference>
<dbReference type="RefSeq" id="XP_012894997.1">
    <property type="nucleotide sequence ID" value="XM_013039543.1"/>
</dbReference>
<evidence type="ECO:0000313" key="3">
    <source>
        <dbReference type="Proteomes" id="UP000008312"/>
    </source>
</evidence>
<accession>D8LXF4</accession>
<dbReference type="InParanoid" id="D8LXF4"/>
<keyword evidence="1" id="KW-0732">Signal</keyword>
<reference evidence="2" key="1">
    <citation type="submission" date="2010-02" db="EMBL/GenBank/DDBJ databases">
        <title>Sequencing and annotation of the Blastocystis hominis genome.</title>
        <authorList>
            <person name="Wincker P."/>
        </authorList>
    </citation>
    <scope>NUCLEOTIDE SEQUENCE</scope>
    <source>
        <strain evidence="2">Singapore isolate B</strain>
    </source>
</reference>
<keyword evidence="3" id="KW-1185">Reference proteome</keyword>
<gene>
    <name evidence="2" type="ORF">GSBLH_T00001183001</name>
</gene>
<name>D8LXF4_BLAHO</name>
<dbReference type="EMBL" id="FN668639">
    <property type="protein sequence ID" value="CBK20949.2"/>
    <property type="molecule type" value="Genomic_DNA"/>
</dbReference>
<protein>
    <submittedName>
        <fullName evidence="2">Uncharacterized protein</fullName>
    </submittedName>
</protein>
<dbReference type="AlphaFoldDB" id="D8LXF4"/>
<proteinExistence type="predicted"/>
<evidence type="ECO:0000313" key="2">
    <source>
        <dbReference type="EMBL" id="CBK20949.2"/>
    </source>
</evidence>
<dbReference type="GeneID" id="24918459"/>
<evidence type="ECO:0000256" key="1">
    <source>
        <dbReference type="SAM" id="SignalP"/>
    </source>
</evidence>
<sequence length="119" mass="12918">MNTSSIKLFLIVTLCVNLWISLKNCTTSANYPGLHVLMGLLPIRQQVQKAESVSREITAAPIEDVTMSNNQTLSSIVGKSGFSPSDSVSHVFFLCLCKPRALALHIPLASQYSHGSNKT</sequence>